<evidence type="ECO:0000313" key="2">
    <source>
        <dbReference type="Proteomes" id="UP000540412"/>
    </source>
</evidence>
<accession>A0A7W9PA92</accession>
<organism evidence="1 2">
    <name type="scientific">Nocardia transvalensis</name>
    <dbReference type="NCBI Taxonomy" id="37333"/>
    <lineage>
        <taxon>Bacteria</taxon>
        <taxon>Bacillati</taxon>
        <taxon>Actinomycetota</taxon>
        <taxon>Actinomycetes</taxon>
        <taxon>Mycobacteriales</taxon>
        <taxon>Nocardiaceae</taxon>
        <taxon>Nocardia</taxon>
    </lineage>
</organism>
<keyword evidence="2" id="KW-1185">Reference proteome</keyword>
<protein>
    <submittedName>
        <fullName evidence="1">Uncharacterized protein</fullName>
    </submittedName>
</protein>
<gene>
    <name evidence="1" type="ORF">BJY24_001249</name>
</gene>
<dbReference type="AlphaFoldDB" id="A0A7W9PA92"/>
<name>A0A7W9PA92_9NOCA</name>
<reference evidence="1 2" key="1">
    <citation type="submission" date="2020-08" db="EMBL/GenBank/DDBJ databases">
        <title>Sequencing the genomes of 1000 actinobacteria strains.</title>
        <authorList>
            <person name="Klenk H.-P."/>
        </authorList>
    </citation>
    <scope>NUCLEOTIDE SEQUENCE [LARGE SCALE GENOMIC DNA]</scope>
    <source>
        <strain evidence="1 2">DSM 43582</strain>
    </source>
</reference>
<comment type="caution">
    <text evidence="1">The sequence shown here is derived from an EMBL/GenBank/DDBJ whole genome shotgun (WGS) entry which is preliminary data.</text>
</comment>
<dbReference type="EMBL" id="JACHIT010000001">
    <property type="protein sequence ID" value="MBB5912382.1"/>
    <property type="molecule type" value="Genomic_DNA"/>
</dbReference>
<proteinExistence type="predicted"/>
<sequence length="76" mass="8395">MDPGYPCDLPESLMAQHFSSSIDGGECAADTGFDSPVPRSPVLLNKPNCNCKRRVHISSTETPLLETPQTQHTRRR</sequence>
<dbReference type="Proteomes" id="UP000540412">
    <property type="component" value="Unassembled WGS sequence"/>
</dbReference>
<evidence type="ECO:0000313" key="1">
    <source>
        <dbReference type="EMBL" id="MBB5912382.1"/>
    </source>
</evidence>